<dbReference type="Proteomes" id="UP000003303">
    <property type="component" value="Unassembled WGS sequence"/>
</dbReference>
<evidence type="ECO:0000313" key="2">
    <source>
        <dbReference type="Proteomes" id="UP000003303"/>
    </source>
</evidence>
<dbReference type="RefSeq" id="WP_007366028.1">
    <property type="nucleotide sequence ID" value="NZ_ACLR01000214.1"/>
</dbReference>
<protein>
    <recommendedName>
        <fullName evidence="3">DUF4270 domain-containing protein</fullName>
    </recommendedName>
</protein>
<organism evidence="1 2">
    <name type="scientific">Porphyromonas uenonis 60-3</name>
    <dbReference type="NCBI Taxonomy" id="596327"/>
    <lineage>
        <taxon>Bacteria</taxon>
        <taxon>Pseudomonadati</taxon>
        <taxon>Bacteroidota</taxon>
        <taxon>Bacteroidia</taxon>
        <taxon>Bacteroidales</taxon>
        <taxon>Porphyromonadaceae</taxon>
        <taxon>Porphyromonas</taxon>
    </lineage>
</organism>
<dbReference type="EMBL" id="ACLR01000214">
    <property type="protein sequence ID" value="EEK16111.1"/>
    <property type="molecule type" value="Genomic_DNA"/>
</dbReference>
<dbReference type="eggNOG" id="ENOG502ZBIE">
    <property type="taxonomic scope" value="Bacteria"/>
</dbReference>
<dbReference type="STRING" id="596327.PORUE0001_1393"/>
<dbReference type="InterPro" id="IPR025366">
    <property type="entry name" value="DUF4270"/>
</dbReference>
<reference evidence="1 2" key="1">
    <citation type="submission" date="2009-04" db="EMBL/GenBank/DDBJ databases">
        <authorList>
            <person name="Sebastian Y."/>
            <person name="Madupu R."/>
            <person name="Durkin A.S."/>
            <person name="Torralba M."/>
            <person name="Methe B."/>
            <person name="Sutton G.G."/>
            <person name="Strausberg R.L."/>
            <person name="Nelson K.E."/>
        </authorList>
    </citation>
    <scope>NUCLEOTIDE SEQUENCE [LARGE SCALE GENOMIC DNA]</scope>
    <source>
        <strain evidence="1 2">60-3</strain>
    </source>
</reference>
<dbReference type="OrthoDB" id="1110209at2"/>
<gene>
    <name evidence="1" type="ORF">PORUE0001_1393</name>
</gene>
<dbReference type="Pfam" id="PF14092">
    <property type="entry name" value="DUF4270"/>
    <property type="match status" value="1"/>
</dbReference>
<evidence type="ECO:0000313" key="1">
    <source>
        <dbReference type="EMBL" id="EEK16111.1"/>
    </source>
</evidence>
<sequence length="477" mass="53150">MNRTLLHILQTPLLICILCTLGLTSCNDAYSTLGGSLRPERDLVTARGDSLIFRAETIPLDSIYSRSAISLLGQISDPVFGDFEASYINRLQCAPGFTFSRKPVNDRIDSVNIILSYYSGVGDTTTWGKAQVYEITKPLPKSRYSVDDLTPYTQGAKLLGELTYRPSDTTRVKGLTIRVPNELGERFLKASREHPEWFASQEAFESNLLRGLYVTTTTGTGHVISVYSTALRIFYTYETKQKSSKGVDSTVYKPTWEIFTNNKSLYALNSLKHSYLEKLLKKPSPDGKTYIKSPAGVVTKLSCSKEELSRLLHEYEKMSKDKKDFGWVINEGKLQIAVDVPNVDTHFNPPPQLLLIPKDSVAHFFARSINDPLVASTAFVSGRYSVLERNYTFSNISHLIEAHMRGNMVTDADGTHRVTKDLELLLIPVATELASTPSSAGQTVAITNLLYPSAVQLKWGAKEFKLGVIGTGFYNRR</sequence>
<dbReference type="AlphaFoldDB" id="C2MDW1"/>
<evidence type="ECO:0008006" key="3">
    <source>
        <dbReference type="Google" id="ProtNLM"/>
    </source>
</evidence>
<dbReference type="PROSITE" id="PS51257">
    <property type="entry name" value="PROKAR_LIPOPROTEIN"/>
    <property type="match status" value="1"/>
</dbReference>
<accession>C2MDW1</accession>
<keyword evidence="2" id="KW-1185">Reference proteome</keyword>
<comment type="caution">
    <text evidence="1">The sequence shown here is derived from an EMBL/GenBank/DDBJ whole genome shotgun (WGS) entry which is preliminary data.</text>
</comment>
<proteinExistence type="predicted"/>
<name>C2MDW1_9PORP</name>